<organism evidence="1">
    <name type="scientific">Manihot esculenta</name>
    <name type="common">Cassava</name>
    <name type="synonym">Jatropha manihot</name>
    <dbReference type="NCBI Taxonomy" id="3983"/>
    <lineage>
        <taxon>Eukaryota</taxon>
        <taxon>Viridiplantae</taxon>
        <taxon>Streptophyta</taxon>
        <taxon>Embryophyta</taxon>
        <taxon>Tracheophyta</taxon>
        <taxon>Spermatophyta</taxon>
        <taxon>Magnoliopsida</taxon>
        <taxon>eudicotyledons</taxon>
        <taxon>Gunneridae</taxon>
        <taxon>Pentapetalae</taxon>
        <taxon>rosids</taxon>
        <taxon>fabids</taxon>
        <taxon>Malpighiales</taxon>
        <taxon>Euphorbiaceae</taxon>
        <taxon>Crotonoideae</taxon>
        <taxon>Manihoteae</taxon>
        <taxon>Manihot</taxon>
    </lineage>
</organism>
<dbReference type="AlphaFoldDB" id="A0A2C9VXC5"/>
<proteinExistence type="predicted"/>
<name>A0A2C9VXC5_MANES</name>
<reference evidence="1" key="1">
    <citation type="submission" date="2016-02" db="EMBL/GenBank/DDBJ databases">
        <title>WGS assembly of Manihot esculenta.</title>
        <authorList>
            <person name="Bredeson J.V."/>
            <person name="Prochnik S.E."/>
            <person name="Lyons J.B."/>
            <person name="Schmutz J."/>
            <person name="Grimwood J."/>
            <person name="Vrebalov J."/>
            <person name="Bart R.S."/>
            <person name="Amuge T."/>
            <person name="Ferguson M.E."/>
            <person name="Green R."/>
            <person name="Putnam N."/>
            <person name="Stites J."/>
            <person name="Rounsley S."/>
            <person name="Rokhsar D.S."/>
        </authorList>
    </citation>
    <scope>NUCLEOTIDE SEQUENCE [LARGE SCALE GENOMIC DNA]</scope>
    <source>
        <tissue evidence="1">Leaf</tissue>
    </source>
</reference>
<accession>A0A2C9VXC5</accession>
<gene>
    <name evidence="1" type="ORF">MANES_05G109600</name>
</gene>
<dbReference type="EMBL" id="CM004391">
    <property type="protein sequence ID" value="OAY50115.1"/>
    <property type="molecule type" value="Genomic_DNA"/>
</dbReference>
<evidence type="ECO:0000313" key="1">
    <source>
        <dbReference type="EMBL" id="OAY50115.1"/>
    </source>
</evidence>
<sequence>MDSSLAPQIMQPRSSVNPRRNLPVFIMIFSYRTNQRNIRQHCDSFILYRVFHSSFFG</sequence>
<protein>
    <submittedName>
        <fullName evidence="1">Uncharacterized protein</fullName>
    </submittedName>
</protein>